<proteinExistence type="predicted"/>
<evidence type="ECO:0008006" key="4">
    <source>
        <dbReference type="Google" id="ProtNLM"/>
    </source>
</evidence>
<name>A0A9P5MPN4_9AGAM</name>
<dbReference type="Gene3D" id="3.80.10.10">
    <property type="entry name" value="Ribonuclease Inhibitor"/>
    <property type="match status" value="1"/>
</dbReference>
<sequence length="637" mass="72174">MPIASAASCKASSGTRTKRRNQTEEFTQKKPRRTVGRKEERGHWHEHAPGGDELERGETSPSKDKSLIAALLFSLRIAPILRSLLPTLDHFSTITPNPLSVQRSAICYQDSPLPVQHHVPSWRLALSVLITRPHWRQRIIAGLGRKKPGKVDTMVSIDVLPNDVLLEIFDFSANEHRPRRPSVYVIQSIIEAWHALVHVCRRWRSVVFGSPLRLNLELVCTAKTPARDMLDVWPPFLPLVIRSHDYLKKDGNFPTEGVDNIIAVLERSDRVRQIGLTDVPNSHLEDILAAVQRPLPELTHLRISSHGGPFIDIFIPDSFLSGSAPRLQFISLNGISFPGLPKLLLSATHLSFLDLMNIPHSGYISPEVMVTALSVMTRLHYLSLEFRSPQSFPDHESQRPPPLTRSVLPVLRSFTFKGVSEYLEYFVARIDAPRLNWFYITFFNQIIFDTPQSIQFVNRAPALKALEKAHVGFQDNDAMVWLSSLTSRREGLYVKIPCGALDWQVSSLEQVCTSSLPPLSALEDLYIYKRPHSLRGWRDNIENALWLELLHPFPAVKNLYLCKDFAPRIVPALQELVGGRTLEVLPTLQNIFLEELQPSGPVQEGIEQFVAVRQVTSHPIAVSLWDNSKQDKMTRHR</sequence>
<keyword evidence="3" id="KW-1185">Reference proteome</keyword>
<accession>A0A9P5MPN4</accession>
<evidence type="ECO:0000256" key="1">
    <source>
        <dbReference type="SAM" id="MobiDB-lite"/>
    </source>
</evidence>
<reference evidence="2" key="2">
    <citation type="journal article" date="2020" name="Nat. Commun.">
        <title>Large-scale genome sequencing of mycorrhizal fungi provides insights into the early evolution of symbiotic traits.</title>
        <authorList>
            <person name="Miyauchi S."/>
            <person name="Kiss E."/>
            <person name="Kuo A."/>
            <person name="Drula E."/>
            <person name="Kohler A."/>
            <person name="Sanchez-Garcia M."/>
            <person name="Morin E."/>
            <person name="Andreopoulos B."/>
            <person name="Barry K.W."/>
            <person name="Bonito G."/>
            <person name="Buee M."/>
            <person name="Carver A."/>
            <person name="Chen C."/>
            <person name="Cichocki N."/>
            <person name="Clum A."/>
            <person name="Culley D."/>
            <person name="Crous P.W."/>
            <person name="Fauchery L."/>
            <person name="Girlanda M."/>
            <person name="Hayes R.D."/>
            <person name="Keri Z."/>
            <person name="LaButti K."/>
            <person name="Lipzen A."/>
            <person name="Lombard V."/>
            <person name="Magnuson J."/>
            <person name="Maillard F."/>
            <person name="Murat C."/>
            <person name="Nolan M."/>
            <person name="Ohm R.A."/>
            <person name="Pangilinan J."/>
            <person name="Pereira M.F."/>
            <person name="Perotto S."/>
            <person name="Peter M."/>
            <person name="Pfister S."/>
            <person name="Riley R."/>
            <person name="Sitrit Y."/>
            <person name="Stielow J.B."/>
            <person name="Szollosi G."/>
            <person name="Zifcakova L."/>
            <person name="Stursova M."/>
            <person name="Spatafora J.W."/>
            <person name="Tedersoo L."/>
            <person name="Vaario L.M."/>
            <person name="Yamada A."/>
            <person name="Yan M."/>
            <person name="Wang P."/>
            <person name="Xu J."/>
            <person name="Bruns T."/>
            <person name="Baldrian P."/>
            <person name="Vilgalys R."/>
            <person name="Dunand C."/>
            <person name="Henrissat B."/>
            <person name="Grigoriev I.V."/>
            <person name="Hibbett D."/>
            <person name="Nagy L.G."/>
            <person name="Martin F.M."/>
        </authorList>
    </citation>
    <scope>NUCLEOTIDE SEQUENCE</scope>
    <source>
        <strain evidence="2">Prilba</strain>
    </source>
</reference>
<evidence type="ECO:0000313" key="3">
    <source>
        <dbReference type="Proteomes" id="UP000759537"/>
    </source>
</evidence>
<evidence type="ECO:0000313" key="2">
    <source>
        <dbReference type="EMBL" id="KAF8469878.1"/>
    </source>
</evidence>
<dbReference type="SUPFAM" id="SSF52047">
    <property type="entry name" value="RNI-like"/>
    <property type="match status" value="1"/>
</dbReference>
<organism evidence="2 3">
    <name type="scientific">Russula ochroleuca</name>
    <dbReference type="NCBI Taxonomy" id="152965"/>
    <lineage>
        <taxon>Eukaryota</taxon>
        <taxon>Fungi</taxon>
        <taxon>Dikarya</taxon>
        <taxon>Basidiomycota</taxon>
        <taxon>Agaricomycotina</taxon>
        <taxon>Agaricomycetes</taxon>
        <taxon>Russulales</taxon>
        <taxon>Russulaceae</taxon>
        <taxon>Russula</taxon>
    </lineage>
</organism>
<dbReference type="EMBL" id="WHVB01000027">
    <property type="protein sequence ID" value="KAF8469878.1"/>
    <property type="molecule type" value="Genomic_DNA"/>
</dbReference>
<reference evidence="2" key="1">
    <citation type="submission" date="2019-10" db="EMBL/GenBank/DDBJ databases">
        <authorList>
            <consortium name="DOE Joint Genome Institute"/>
            <person name="Kuo A."/>
            <person name="Miyauchi S."/>
            <person name="Kiss E."/>
            <person name="Drula E."/>
            <person name="Kohler A."/>
            <person name="Sanchez-Garcia M."/>
            <person name="Andreopoulos B."/>
            <person name="Barry K.W."/>
            <person name="Bonito G."/>
            <person name="Buee M."/>
            <person name="Carver A."/>
            <person name="Chen C."/>
            <person name="Cichocki N."/>
            <person name="Clum A."/>
            <person name="Culley D."/>
            <person name="Crous P.W."/>
            <person name="Fauchery L."/>
            <person name="Girlanda M."/>
            <person name="Hayes R."/>
            <person name="Keri Z."/>
            <person name="LaButti K."/>
            <person name="Lipzen A."/>
            <person name="Lombard V."/>
            <person name="Magnuson J."/>
            <person name="Maillard F."/>
            <person name="Morin E."/>
            <person name="Murat C."/>
            <person name="Nolan M."/>
            <person name="Ohm R."/>
            <person name="Pangilinan J."/>
            <person name="Pereira M."/>
            <person name="Perotto S."/>
            <person name="Peter M."/>
            <person name="Riley R."/>
            <person name="Sitrit Y."/>
            <person name="Stielow B."/>
            <person name="Szollosi G."/>
            <person name="Zifcakova L."/>
            <person name="Stursova M."/>
            <person name="Spatafora J.W."/>
            <person name="Tedersoo L."/>
            <person name="Vaario L.-M."/>
            <person name="Yamada A."/>
            <person name="Yan M."/>
            <person name="Wang P."/>
            <person name="Xu J."/>
            <person name="Bruns T."/>
            <person name="Baldrian P."/>
            <person name="Vilgalys R."/>
            <person name="Henrissat B."/>
            <person name="Grigoriev I.V."/>
            <person name="Hibbett D."/>
            <person name="Nagy L.G."/>
            <person name="Martin F.M."/>
        </authorList>
    </citation>
    <scope>NUCLEOTIDE SEQUENCE</scope>
    <source>
        <strain evidence="2">Prilba</strain>
    </source>
</reference>
<protein>
    <recommendedName>
        <fullName evidence="4">F-box domain-containing protein</fullName>
    </recommendedName>
</protein>
<dbReference type="InterPro" id="IPR032675">
    <property type="entry name" value="LRR_dom_sf"/>
</dbReference>
<dbReference type="AlphaFoldDB" id="A0A9P5MPN4"/>
<comment type="caution">
    <text evidence="2">The sequence shown here is derived from an EMBL/GenBank/DDBJ whole genome shotgun (WGS) entry which is preliminary data.</text>
</comment>
<gene>
    <name evidence="2" type="ORF">DFH94DRAFT_856702</name>
</gene>
<dbReference type="Proteomes" id="UP000759537">
    <property type="component" value="Unassembled WGS sequence"/>
</dbReference>
<feature type="compositionally biased region" description="Basic and acidic residues" evidence="1">
    <location>
        <begin position="36"/>
        <end position="60"/>
    </location>
</feature>
<feature type="region of interest" description="Disordered" evidence="1">
    <location>
        <begin position="1"/>
        <end position="60"/>
    </location>
</feature>